<dbReference type="Proteomes" id="UP000054662">
    <property type="component" value="Unassembled WGS sequence"/>
</dbReference>
<comment type="caution">
    <text evidence="1">The sequence shown here is derived from an EMBL/GenBank/DDBJ whole genome shotgun (WGS) entry which is preliminary data.</text>
</comment>
<protein>
    <submittedName>
        <fullName evidence="1">Uncharacterized protein</fullName>
    </submittedName>
</protein>
<accession>A0A0W1AF11</accession>
<keyword evidence="2" id="KW-1185">Reference proteome</keyword>
<dbReference type="EMBL" id="LNZC01000012">
    <property type="protein sequence ID" value="KTD79860.1"/>
    <property type="molecule type" value="Genomic_DNA"/>
</dbReference>
<sequence>MLGNSVSLGSQKSKVQGYTSMTTEIITTVAAFASEFSRPTLKNIQTLLIGATLCSGVRRVSSVLRIMGLASIRNFSKYHCVLNRAEWNGLALAKILLGLLIKLVSVEIASWYDKKGELTFSDILLIARRSIGSEKYFSKSDLKPDLDKCIDEKTLALIYQLSSAA</sequence>
<evidence type="ECO:0000313" key="2">
    <source>
        <dbReference type="Proteomes" id="UP000054662"/>
    </source>
</evidence>
<organism evidence="1 2">
    <name type="scientific">Legionella worsleiensis</name>
    <dbReference type="NCBI Taxonomy" id="45076"/>
    <lineage>
        <taxon>Bacteria</taxon>
        <taxon>Pseudomonadati</taxon>
        <taxon>Pseudomonadota</taxon>
        <taxon>Gammaproteobacteria</taxon>
        <taxon>Legionellales</taxon>
        <taxon>Legionellaceae</taxon>
        <taxon>Legionella</taxon>
    </lineage>
</organism>
<proteinExistence type="predicted"/>
<gene>
    <name evidence="1" type="ORF">Lwor_1374</name>
</gene>
<reference evidence="1 2" key="1">
    <citation type="submission" date="2015-11" db="EMBL/GenBank/DDBJ databases">
        <title>Genomic analysis of 38 Legionella species identifies large and diverse effector repertoires.</title>
        <authorList>
            <person name="Burstein D."/>
            <person name="Amaro F."/>
            <person name="Zusman T."/>
            <person name="Lifshitz Z."/>
            <person name="Cohen O."/>
            <person name="Gilbert J.A."/>
            <person name="Pupko T."/>
            <person name="Shuman H.A."/>
            <person name="Segal G."/>
        </authorList>
    </citation>
    <scope>NUCLEOTIDE SEQUENCE [LARGE SCALE GENOMIC DNA]</scope>
    <source>
        <strain evidence="1 2">ATCC 49508</strain>
    </source>
</reference>
<dbReference type="PATRIC" id="fig|45076.6.peg.1498"/>
<dbReference type="AlphaFoldDB" id="A0A0W1AF11"/>
<evidence type="ECO:0000313" key="1">
    <source>
        <dbReference type="EMBL" id="KTD79860.1"/>
    </source>
</evidence>
<name>A0A0W1AF11_9GAMM</name>